<dbReference type="GO" id="GO:0000160">
    <property type="term" value="P:phosphorelay signal transduction system"/>
    <property type="evidence" value="ECO:0007669"/>
    <property type="project" value="UniProtKB-KW"/>
</dbReference>
<evidence type="ECO:0000313" key="5">
    <source>
        <dbReference type="EMBL" id="EFQ79249.1"/>
    </source>
</evidence>
<reference evidence="5 6" key="1">
    <citation type="journal article" date="2011" name="J. Bacteriol.">
        <title>Complete genome sequence of Algoriphagus sp. PR1, bacterial prey of a colony-forming choanoflagellate.</title>
        <authorList>
            <person name="Alegado R.A."/>
            <person name="Ferriera S."/>
            <person name="Nusbaum C."/>
            <person name="Young S.K."/>
            <person name="Zeng Q."/>
            <person name="Imamovic A."/>
            <person name="Fairclough S.R."/>
            <person name="King N."/>
        </authorList>
    </citation>
    <scope>NUCLEOTIDE SEQUENCE [LARGE SCALE GENOMIC DNA]</scope>
    <source>
        <strain evidence="5 6">PR1</strain>
    </source>
</reference>
<dbReference type="Proteomes" id="UP000003919">
    <property type="component" value="Unassembled WGS sequence"/>
</dbReference>
<dbReference type="SUPFAM" id="SSF52172">
    <property type="entry name" value="CheY-like"/>
    <property type="match status" value="1"/>
</dbReference>
<comment type="caution">
    <text evidence="5">The sequence shown here is derived from an EMBL/GenBank/DDBJ whole genome shotgun (WGS) entry which is preliminary data.</text>
</comment>
<gene>
    <name evidence="5" type="ORF">ALPR1_21193</name>
</gene>
<dbReference type="eggNOG" id="COG0784">
    <property type="taxonomic scope" value="Bacteria"/>
</dbReference>
<evidence type="ECO:0000313" key="6">
    <source>
        <dbReference type="Proteomes" id="UP000003919"/>
    </source>
</evidence>
<dbReference type="STRING" id="388413.ALPR1_21193"/>
<accession>E2RUB4</accession>
<keyword evidence="5" id="KW-0418">Kinase</keyword>
<keyword evidence="6" id="KW-1185">Reference proteome</keyword>
<feature type="domain" description="Response regulatory" evidence="4">
    <location>
        <begin position="1"/>
        <end position="94"/>
    </location>
</feature>
<keyword evidence="5" id="KW-0808">Transferase</keyword>
<dbReference type="InterPro" id="IPR011006">
    <property type="entry name" value="CheY-like_superfamily"/>
</dbReference>
<dbReference type="Pfam" id="PF00072">
    <property type="entry name" value="Response_reg"/>
    <property type="match status" value="1"/>
</dbReference>
<evidence type="ECO:0000256" key="2">
    <source>
        <dbReference type="ARBA" id="ARBA00023012"/>
    </source>
</evidence>
<evidence type="ECO:0000259" key="4">
    <source>
        <dbReference type="PROSITE" id="PS50110"/>
    </source>
</evidence>
<dbReference type="InterPro" id="IPR001789">
    <property type="entry name" value="Sig_transdc_resp-reg_receiver"/>
</dbReference>
<dbReference type="GO" id="GO:0016301">
    <property type="term" value="F:kinase activity"/>
    <property type="evidence" value="ECO:0007669"/>
    <property type="project" value="UniProtKB-KW"/>
</dbReference>
<dbReference type="PANTHER" id="PTHR45339">
    <property type="entry name" value="HYBRID SIGNAL TRANSDUCTION HISTIDINE KINASE J"/>
    <property type="match status" value="1"/>
</dbReference>
<dbReference type="PROSITE" id="PS50110">
    <property type="entry name" value="RESPONSE_REGULATORY"/>
    <property type="match status" value="1"/>
</dbReference>
<dbReference type="HOGENOM" id="CLU_000445_69_12_10"/>
<feature type="modified residue" description="4-aspartylphosphate" evidence="3">
    <location>
        <position position="25"/>
    </location>
</feature>
<dbReference type="PANTHER" id="PTHR45339:SF1">
    <property type="entry name" value="HYBRID SIGNAL TRANSDUCTION HISTIDINE KINASE J"/>
    <property type="match status" value="1"/>
</dbReference>
<evidence type="ECO:0000256" key="3">
    <source>
        <dbReference type="PROSITE-ProRule" id="PRU00169"/>
    </source>
</evidence>
<protein>
    <submittedName>
        <fullName evidence="5">Sensor histidine kinase/response regulator</fullName>
    </submittedName>
</protein>
<dbReference type="AlphaFoldDB" id="E2RUB4"/>
<dbReference type="SMART" id="SM00448">
    <property type="entry name" value="REC"/>
    <property type="match status" value="1"/>
</dbReference>
<dbReference type="CDD" id="cd17546">
    <property type="entry name" value="REC_hyHK_CKI1_RcsC-like"/>
    <property type="match status" value="1"/>
</dbReference>
<dbReference type="EMBL" id="AAXU02000001">
    <property type="protein sequence ID" value="EFQ79249.1"/>
    <property type="molecule type" value="Genomic_DNA"/>
</dbReference>
<dbReference type="Gene3D" id="3.40.50.2300">
    <property type="match status" value="1"/>
</dbReference>
<sequence length="101" mass="11421">MVISSDGQEALEMFGKEHFDLVLLDLQMPVLDGFAVAEKIRADSDPIKSNVPILALTATSFQEVKDQMKEIGFDDFVPKPFIPEVLYDKLIKHLNRKDSLE</sequence>
<keyword evidence="1 3" id="KW-0597">Phosphoprotein</keyword>
<proteinExistence type="predicted"/>
<name>E2RUB4_9BACT</name>
<organism evidence="5 6">
    <name type="scientific">Algoriphagus machipongonensis</name>
    <dbReference type="NCBI Taxonomy" id="388413"/>
    <lineage>
        <taxon>Bacteria</taxon>
        <taxon>Pseudomonadati</taxon>
        <taxon>Bacteroidota</taxon>
        <taxon>Cytophagia</taxon>
        <taxon>Cytophagales</taxon>
        <taxon>Cyclobacteriaceae</taxon>
        <taxon>Algoriphagus</taxon>
    </lineage>
</organism>
<keyword evidence="2" id="KW-0902">Two-component regulatory system</keyword>
<evidence type="ECO:0000256" key="1">
    <source>
        <dbReference type="ARBA" id="ARBA00022553"/>
    </source>
</evidence>